<evidence type="ECO:0000256" key="7">
    <source>
        <dbReference type="ARBA" id="ARBA00023136"/>
    </source>
</evidence>
<evidence type="ECO:0000256" key="6">
    <source>
        <dbReference type="ARBA" id="ARBA00022989"/>
    </source>
</evidence>
<feature type="transmembrane region" description="Helical" evidence="8">
    <location>
        <begin position="93"/>
        <end position="113"/>
    </location>
</feature>
<feature type="transmembrane region" description="Helical" evidence="8">
    <location>
        <begin position="291"/>
        <end position="308"/>
    </location>
</feature>
<dbReference type="Pfam" id="PF01032">
    <property type="entry name" value="FecCD"/>
    <property type="match status" value="1"/>
</dbReference>
<proteinExistence type="inferred from homology"/>
<keyword evidence="3" id="KW-0813">Transport</keyword>
<dbReference type="GO" id="GO:0005886">
    <property type="term" value="C:plasma membrane"/>
    <property type="evidence" value="ECO:0007669"/>
    <property type="project" value="UniProtKB-SubCell"/>
</dbReference>
<dbReference type="GO" id="GO:0022857">
    <property type="term" value="F:transmembrane transporter activity"/>
    <property type="evidence" value="ECO:0007669"/>
    <property type="project" value="InterPro"/>
</dbReference>
<evidence type="ECO:0000256" key="8">
    <source>
        <dbReference type="SAM" id="Phobius"/>
    </source>
</evidence>
<dbReference type="Proteomes" id="UP000325255">
    <property type="component" value="Unassembled WGS sequence"/>
</dbReference>
<feature type="transmembrane region" description="Helical" evidence="8">
    <location>
        <begin position="168"/>
        <end position="187"/>
    </location>
</feature>
<evidence type="ECO:0000313" key="9">
    <source>
        <dbReference type="EMBL" id="KAA5608087.1"/>
    </source>
</evidence>
<feature type="transmembrane region" description="Helical" evidence="8">
    <location>
        <begin position="125"/>
        <end position="148"/>
    </location>
</feature>
<sequence length="316" mass="30850">MIRALGAVVAALAVLSLATGAAGFGLPDPLILWQIRLPRTALAALVGAGLGLSGAVLQGALRNPLADPGLLGIGGCAGLGAVVAFYWGVSAAFAPALPLAGLAGAALGCVFLLGFAGRVTSGPSLILAGVALSALAAALLALALTLAPNPFALAEITFWLMGGLEDRTLLHLALAAGPIVLGCVVLLRLGRGLDALALGEEVAASLGVPIARTLRRAALGVALAVGAGAAVAGGIGFVGLVVPHLLRPLVGERPSALLAPSLLAGAGLLLGADLLARALPLLLPLSQEPRLGVLTALLGAPFLIRIAQKVNAGSGG</sequence>
<keyword evidence="10" id="KW-1185">Reference proteome</keyword>
<dbReference type="RefSeq" id="WP_150045675.1">
    <property type="nucleotide sequence ID" value="NZ_OW485601.1"/>
</dbReference>
<keyword evidence="4" id="KW-1003">Cell membrane</keyword>
<accession>A0A5M6IJM5</accession>
<evidence type="ECO:0000256" key="2">
    <source>
        <dbReference type="ARBA" id="ARBA00007935"/>
    </source>
</evidence>
<feature type="transmembrane region" description="Helical" evidence="8">
    <location>
        <begin position="258"/>
        <end position="279"/>
    </location>
</feature>
<comment type="caution">
    <text evidence="9">The sequence shown here is derived from an EMBL/GenBank/DDBJ whole genome shotgun (WGS) entry which is preliminary data.</text>
</comment>
<evidence type="ECO:0000256" key="3">
    <source>
        <dbReference type="ARBA" id="ARBA00022448"/>
    </source>
</evidence>
<organism evidence="9 10">
    <name type="scientific">Rhodovastum atsumiense</name>
    <dbReference type="NCBI Taxonomy" id="504468"/>
    <lineage>
        <taxon>Bacteria</taxon>
        <taxon>Pseudomonadati</taxon>
        <taxon>Pseudomonadota</taxon>
        <taxon>Alphaproteobacteria</taxon>
        <taxon>Acetobacterales</taxon>
        <taxon>Acetobacteraceae</taxon>
        <taxon>Rhodovastum</taxon>
    </lineage>
</organism>
<comment type="subcellular location">
    <subcellularLocation>
        <location evidence="1">Cell membrane</location>
        <topology evidence="1">Multi-pass membrane protein</topology>
    </subcellularLocation>
</comment>
<dbReference type="EMBL" id="VWPK01000107">
    <property type="protein sequence ID" value="KAA5608087.1"/>
    <property type="molecule type" value="Genomic_DNA"/>
</dbReference>
<comment type="similarity">
    <text evidence="2">Belongs to the binding-protein-dependent transport system permease family. FecCD subfamily.</text>
</comment>
<dbReference type="PANTHER" id="PTHR30472">
    <property type="entry name" value="FERRIC ENTEROBACTIN TRANSPORT SYSTEM PERMEASE PROTEIN"/>
    <property type="match status" value="1"/>
</dbReference>
<name>A0A5M6IJM5_9PROT</name>
<feature type="transmembrane region" description="Helical" evidence="8">
    <location>
        <begin position="69"/>
        <end position="87"/>
    </location>
</feature>
<evidence type="ECO:0000256" key="4">
    <source>
        <dbReference type="ARBA" id="ARBA00022475"/>
    </source>
</evidence>
<dbReference type="AlphaFoldDB" id="A0A5M6IJM5"/>
<dbReference type="GO" id="GO:0033214">
    <property type="term" value="P:siderophore-iron import into cell"/>
    <property type="evidence" value="ECO:0007669"/>
    <property type="project" value="TreeGrafter"/>
</dbReference>
<evidence type="ECO:0000256" key="5">
    <source>
        <dbReference type="ARBA" id="ARBA00022692"/>
    </source>
</evidence>
<dbReference type="InterPro" id="IPR037294">
    <property type="entry name" value="ABC_BtuC-like"/>
</dbReference>
<keyword evidence="7 8" id="KW-0472">Membrane</keyword>
<evidence type="ECO:0000256" key="1">
    <source>
        <dbReference type="ARBA" id="ARBA00004651"/>
    </source>
</evidence>
<reference evidence="9 10" key="1">
    <citation type="submission" date="2019-09" db="EMBL/GenBank/DDBJ databases">
        <title>Genome sequence of Rhodovastum atsumiense, a diverse member of the Acetobacteraceae family of non-sulfur purple photosynthetic bacteria.</title>
        <authorList>
            <person name="Meyer T."/>
            <person name="Kyndt J."/>
        </authorList>
    </citation>
    <scope>NUCLEOTIDE SEQUENCE [LARGE SCALE GENOMIC DNA]</scope>
    <source>
        <strain evidence="9 10">DSM 21279</strain>
    </source>
</reference>
<keyword evidence="5 8" id="KW-0812">Transmembrane</keyword>
<dbReference type="SUPFAM" id="SSF81345">
    <property type="entry name" value="ABC transporter involved in vitamin B12 uptake, BtuC"/>
    <property type="match status" value="1"/>
</dbReference>
<dbReference type="PANTHER" id="PTHR30472:SF25">
    <property type="entry name" value="ABC TRANSPORTER PERMEASE PROTEIN MJ0876-RELATED"/>
    <property type="match status" value="1"/>
</dbReference>
<dbReference type="InterPro" id="IPR000522">
    <property type="entry name" value="ABC_transptr_permease_BtuC"/>
</dbReference>
<keyword evidence="6 8" id="KW-1133">Transmembrane helix</keyword>
<feature type="transmembrane region" description="Helical" evidence="8">
    <location>
        <begin position="221"/>
        <end position="246"/>
    </location>
</feature>
<protein>
    <submittedName>
        <fullName evidence="9">Iron ABC transporter permease</fullName>
    </submittedName>
</protein>
<evidence type="ECO:0000313" key="10">
    <source>
        <dbReference type="Proteomes" id="UP000325255"/>
    </source>
</evidence>
<gene>
    <name evidence="9" type="ORF">F1189_30685</name>
</gene>
<dbReference type="Gene3D" id="1.10.3470.10">
    <property type="entry name" value="ABC transporter involved in vitamin B12 uptake, BtuC"/>
    <property type="match status" value="1"/>
</dbReference>
<feature type="transmembrane region" description="Helical" evidence="8">
    <location>
        <begin position="39"/>
        <end position="57"/>
    </location>
</feature>
<dbReference type="OrthoDB" id="9811975at2"/>